<evidence type="ECO:0000313" key="3">
    <source>
        <dbReference type="EMBL" id="CCC68773.1"/>
    </source>
</evidence>
<organism evidence="3 4">
    <name type="scientific">Naumovozyma castellii</name>
    <name type="common">Yeast</name>
    <name type="synonym">Saccharomyces castellii</name>
    <dbReference type="NCBI Taxonomy" id="27288"/>
    <lineage>
        <taxon>Eukaryota</taxon>
        <taxon>Fungi</taxon>
        <taxon>Dikarya</taxon>
        <taxon>Ascomycota</taxon>
        <taxon>Saccharomycotina</taxon>
        <taxon>Saccharomycetes</taxon>
        <taxon>Saccharomycetales</taxon>
        <taxon>Saccharomycetaceae</taxon>
        <taxon>Naumovozyma</taxon>
    </lineage>
</organism>
<dbReference type="OrthoDB" id="10266999at2759"/>
<evidence type="ECO:0000313" key="4">
    <source>
        <dbReference type="Proteomes" id="UP000001640"/>
    </source>
</evidence>
<dbReference type="GeneID" id="96902330"/>
<dbReference type="Gene3D" id="1.10.167.10">
    <property type="entry name" value="Regulator of G-protein Signalling 4, domain 2"/>
    <property type="match status" value="1"/>
</dbReference>
<sequence length="280" mass="32889">MSTSPHPPTLYDILEDVQLKTQCQVNGTPDQYLPRNQSVPYTLVNFEKFLRHCHCEENLLFLEATQRFVVPTRERTKDRLAQFDLQAWNESVYERFISSEADLQCNFPQDITRKFEVCYKRGVPPTQEMIFSARQHVVKLLLEVYRQFLSSVNSNKRNYIIEEEEEEDIQSIMTDISDYDYTSLQQQPPPQDVDSQRQNMWSSTDSNKQRLEKSTSLGGQERINDSIRYLNEEHNANVKTGHDLRKSKTIEAGYRSNKFLDSSRKFLNKLKIKSKKTSNI</sequence>
<dbReference type="eggNOG" id="KOG3589">
    <property type="taxonomic scope" value="Eukaryota"/>
</dbReference>
<evidence type="ECO:0000256" key="1">
    <source>
        <dbReference type="SAM" id="MobiDB-lite"/>
    </source>
</evidence>
<dbReference type="InParanoid" id="G0VA43"/>
<dbReference type="AlphaFoldDB" id="G0VA43"/>
<dbReference type="FunCoup" id="G0VA43">
    <property type="interactions" value="131"/>
</dbReference>
<dbReference type="OMA" id="FANNEVP"/>
<keyword evidence="4" id="KW-1185">Reference proteome</keyword>
<dbReference type="SUPFAM" id="SSF48097">
    <property type="entry name" value="Regulator of G-protein signaling, RGS"/>
    <property type="match status" value="1"/>
</dbReference>
<dbReference type="Pfam" id="PF00615">
    <property type="entry name" value="RGS"/>
    <property type="match status" value="1"/>
</dbReference>
<dbReference type="RefSeq" id="XP_003675144.1">
    <property type="nucleotide sequence ID" value="XM_003675096.1"/>
</dbReference>
<protein>
    <recommendedName>
        <fullName evidence="2">RGS domain-containing protein</fullName>
    </recommendedName>
</protein>
<dbReference type="CDD" id="cd07440">
    <property type="entry name" value="RGS"/>
    <property type="match status" value="1"/>
</dbReference>
<gene>
    <name evidence="3" type="primary">NCAS0B06890</name>
    <name evidence="3" type="ordered locus">NCAS_0B06890</name>
</gene>
<dbReference type="InterPro" id="IPR016137">
    <property type="entry name" value="RGS"/>
</dbReference>
<dbReference type="Proteomes" id="UP000001640">
    <property type="component" value="Chromosome 2"/>
</dbReference>
<feature type="domain" description="RGS" evidence="2">
    <location>
        <begin position="46"/>
        <end position="141"/>
    </location>
</feature>
<accession>G0VA43</accession>
<dbReference type="EMBL" id="HE576753">
    <property type="protein sequence ID" value="CCC68773.1"/>
    <property type="molecule type" value="Genomic_DNA"/>
</dbReference>
<feature type="compositionally biased region" description="Polar residues" evidence="1">
    <location>
        <begin position="196"/>
        <end position="206"/>
    </location>
</feature>
<evidence type="ECO:0000259" key="2">
    <source>
        <dbReference type="PROSITE" id="PS50132"/>
    </source>
</evidence>
<dbReference type="InterPro" id="IPR036305">
    <property type="entry name" value="RGS_sf"/>
</dbReference>
<dbReference type="HOGENOM" id="CLU_940368_0_0_1"/>
<reference evidence="3 4" key="1">
    <citation type="journal article" date="2011" name="Proc. Natl. Acad. Sci. U.S.A.">
        <title>Evolutionary erosion of yeast sex chromosomes by mating-type switching accidents.</title>
        <authorList>
            <person name="Gordon J.L."/>
            <person name="Armisen D."/>
            <person name="Proux-Wera E."/>
            <person name="Oheigeartaigh S.S."/>
            <person name="Byrne K.P."/>
            <person name="Wolfe K.H."/>
        </authorList>
    </citation>
    <scope>NUCLEOTIDE SEQUENCE [LARGE SCALE GENOMIC DNA]</scope>
    <source>
        <strain evidence="4">ATCC 76901 / BCRC 22586 / CBS 4309 / NBRC 1992 / NRRL Y-12630</strain>
    </source>
</reference>
<dbReference type="PROSITE" id="PS50132">
    <property type="entry name" value="RGS"/>
    <property type="match status" value="1"/>
</dbReference>
<dbReference type="InterPro" id="IPR044926">
    <property type="entry name" value="RGS_subdomain_2"/>
</dbReference>
<dbReference type="STRING" id="1064592.G0VA43"/>
<proteinExistence type="predicted"/>
<name>G0VA43_NAUCA</name>
<feature type="region of interest" description="Disordered" evidence="1">
    <location>
        <begin position="182"/>
        <end position="218"/>
    </location>
</feature>
<dbReference type="KEGG" id="ncs:NCAS_0B06890"/>
<reference key="2">
    <citation type="submission" date="2011-08" db="EMBL/GenBank/DDBJ databases">
        <title>Genome sequence of Naumovozyma castellii.</title>
        <authorList>
            <person name="Gordon J.L."/>
            <person name="Armisen D."/>
            <person name="Proux-Wera E."/>
            <person name="OhEigeartaigh S.S."/>
            <person name="Byrne K.P."/>
            <person name="Wolfe K.H."/>
        </authorList>
    </citation>
    <scope>NUCLEOTIDE SEQUENCE</scope>
    <source>
        <strain>Type strain:CBS 4309</strain>
    </source>
</reference>